<gene>
    <name evidence="1" type="ORF">FNH13_09395</name>
</gene>
<protein>
    <submittedName>
        <fullName evidence="1">Glycosyltransferase family 2 protein</fullName>
    </submittedName>
</protein>
<dbReference type="SUPFAM" id="SSF53448">
    <property type="entry name" value="Nucleotide-diphospho-sugar transferases"/>
    <property type="match status" value="1"/>
</dbReference>
<dbReference type="Gene3D" id="3.90.550.10">
    <property type="entry name" value="Spore Coat Polysaccharide Biosynthesis Protein SpsA, Chain A"/>
    <property type="match status" value="1"/>
</dbReference>
<dbReference type="InterPro" id="IPR029044">
    <property type="entry name" value="Nucleotide-diphossugar_trans"/>
</dbReference>
<sequence length="360" mass="39593">MRVEVVIAVHTPSRPVGRAVASVLDGNTGPDPAAPHTGVTVVCHNISGEEIAPGVDAQHRDRVRFLEHHDGIRSAAGPFNAGMRAARSEFVSIMGSDDSLQPGAIDAWLDLADRTGAETVISRLVIGECHRPVPTPPTRPWLRGRADPVADRLAYRSAPLGLVSTQARERLGAELVEGLPVGDDVPYVTRLWAETRVACQRRGPAYVIGEDATDRVTLAPRPISRELMFLRHLLEQQWFLDYPQSVREAVVIKAIRVHLFGAVFYRSEPDHWTAAEREDLRAVAVQLARSAPGAAHVLSRADRDVVDAILDLSVPADELIRRAQARRRHGTPGTVLTRDLRHLLRREAPPRFMAASLLTR</sequence>
<evidence type="ECO:0000313" key="2">
    <source>
        <dbReference type="Proteomes" id="UP000315395"/>
    </source>
</evidence>
<dbReference type="AlphaFoldDB" id="A0A516GAK4"/>
<reference evidence="1 2" key="1">
    <citation type="submission" date="2019-07" db="EMBL/GenBank/DDBJ databases">
        <title>complete genome sequencing of Ornithinimicrobium sp. H23M54.</title>
        <authorList>
            <person name="Bae J.-W."/>
            <person name="Lee S.-Y."/>
        </authorList>
    </citation>
    <scope>NUCLEOTIDE SEQUENCE [LARGE SCALE GENOMIC DNA]</scope>
    <source>
        <strain evidence="1 2">H23M54</strain>
    </source>
</reference>
<proteinExistence type="predicted"/>
<keyword evidence="2" id="KW-1185">Reference proteome</keyword>
<dbReference type="KEGG" id="orz:FNH13_09395"/>
<dbReference type="OrthoDB" id="3171021at2"/>
<dbReference type="CDD" id="cd00761">
    <property type="entry name" value="Glyco_tranf_GTA_type"/>
    <property type="match status" value="1"/>
</dbReference>
<dbReference type="Proteomes" id="UP000315395">
    <property type="component" value="Chromosome"/>
</dbReference>
<keyword evidence="1" id="KW-0808">Transferase</keyword>
<accession>A0A516GAK4</accession>
<dbReference type="GO" id="GO:0016740">
    <property type="term" value="F:transferase activity"/>
    <property type="evidence" value="ECO:0007669"/>
    <property type="project" value="UniProtKB-KW"/>
</dbReference>
<evidence type="ECO:0000313" key="1">
    <source>
        <dbReference type="EMBL" id="QDO88528.1"/>
    </source>
</evidence>
<dbReference type="RefSeq" id="WP_143783206.1">
    <property type="nucleotide sequence ID" value="NZ_CP041616.1"/>
</dbReference>
<name>A0A516GAK4_9MICO</name>
<dbReference type="EMBL" id="CP041616">
    <property type="protein sequence ID" value="QDO88528.1"/>
    <property type="molecule type" value="Genomic_DNA"/>
</dbReference>
<organism evidence="1 2">
    <name type="scientific">Ornithinimicrobium ciconiae</name>
    <dbReference type="NCBI Taxonomy" id="2594265"/>
    <lineage>
        <taxon>Bacteria</taxon>
        <taxon>Bacillati</taxon>
        <taxon>Actinomycetota</taxon>
        <taxon>Actinomycetes</taxon>
        <taxon>Micrococcales</taxon>
        <taxon>Ornithinimicrobiaceae</taxon>
        <taxon>Ornithinimicrobium</taxon>
    </lineage>
</organism>